<dbReference type="Proteomes" id="UP000279275">
    <property type="component" value="Unassembled WGS sequence"/>
</dbReference>
<feature type="transmembrane region" description="Helical" evidence="1">
    <location>
        <begin position="254"/>
        <end position="275"/>
    </location>
</feature>
<evidence type="ECO:0008006" key="4">
    <source>
        <dbReference type="Google" id="ProtNLM"/>
    </source>
</evidence>
<feature type="transmembrane region" description="Helical" evidence="1">
    <location>
        <begin position="170"/>
        <end position="198"/>
    </location>
</feature>
<dbReference type="OrthoDB" id="3778510at2"/>
<keyword evidence="1" id="KW-1133">Transmembrane helix</keyword>
<feature type="transmembrane region" description="Helical" evidence="1">
    <location>
        <begin position="381"/>
        <end position="401"/>
    </location>
</feature>
<sequence length="590" mass="63563">MSLARVPRVAVVAVSAILLQLVVRGWVAGSGYFYWDDLIMTGRAATSSLWSADLLWYSHDGHFMPLAYMTVWLATAIAPLRWGLAVASLVLLQAAASLAVLRLLVVMLGWRWRLSIPLGFYLAGVLTLPAFAWWSAGLNALPLQFALAWVSADALRLVRTGQRRYVVSGVVALAVALGFFEKAAVVPVVAAAVVALLARVRGEPVRRALRRGALLWAGSGVVLVMWAVCYLLVVDTTESNSGPEQATGPEHAGALLHSAISLGIVPAAVGGPWHWERWIPATPWADPPHWGVVLAWIAVAAVVALSISLRRRVIAVWVAAAAYILLTQIPVLVIRSGPGTTAELMQSLRYFADDAVVLTIAGALVLCAPARRQVPRYGRPVVAVAMSVFTLGSLWSTYGFARSWSNAPARGYLTTARAEFAHWDGDPLLQQEVPWNVLNPLAFPQNQTDRVLAPIAPPGLFARTTPRLRMLTDTGTIVDAQVWWNRGIVPGPDPDCGYRVRGPAAVELPLTGPMLMRAWTAQLNYLADREGRVAVAFEGSDEVLADVHPGLNQVFVRLLGSGSALRIRSLTPDLALCVGVGPVGVTSFDR</sequence>
<feature type="transmembrane region" description="Helical" evidence="1">
    <location>
        <begin position="213"/>
        <end position="233"/>
    </location>
</feature>
<dbReference type="RefSeq" id="WP_122191022.1">
    <property type="nucleotide sequence ID" value="NZ_RFFH01000016.1"/>
</dbReference>
<accession>A0A3M2KVY3</accession>
<keyword evidence="3" id="KW-1185">Reference proteome</keyword>
<proteinExistence type="predicted"/>
<feature type="transmembrane region" description="Helical" evidence="1">
    <location>
        <begin position="140"/>
        <end position="158"/>
    </location>
</feature>
<name>A0A3M2KVY3_9NOCA</name>
<dbReference type="EMBL" id="RFFH01000016">
    <property type="protein sequence ID" value="RMI29154.1"/>
    <property type="molecule type" value="Genomic_DNA"/>
</dbReference>
<evidence type="ECO:0000313" key="2">
    <source>
        <dbReference type="EMBL" id="RMI29154.1"/>
    </source>
</evidence>
<comment type="caution">
    <text evidence="2">The sequence shown here is derived from an EMBL/GenBank/DDBJ whole genome shotgun (WGS) entry which is preliminary data.</text>
</comment>
<protein>
    <recommendedName>
        <fullName evidence="4">Glycosyltransferase RgtA/B/C/D-like domain-containing protein</fullName>
    </recommendedName>
</protein>
<reference evidence="2 3" key="1">
    <citation type="submission" date="2018-10" db="EMBL/GenBank/DDBJ databases">
        <title>Isolation from cow dung.</title>
        <authorList>
            <person name="Ling L."/>
        </authorList>
    </citation>
    <scope>NUCLEOTIDE SEQUENCE [LARGE SCALE GENOMIC DNA]</scope>
    <source>
        <strain evidence="2 3">NEAU-LL90</strain>
    </source>
</reference>
<evidence type="ECO:0000256" key="1">
    <source>
        <dbReference type="SAM" id="Phobius"/>
    </source>
</evidence>
<organism evidence="2 3">
    <name type="scientific">Nocardia stercoris</name>
    <dbReference type="NCBI Taxonomy" id="2483361"/>
    <lineage>
        <taxon>Bacteria</taxon>
        <taxon>Bacillati</taxon>
        <taxon>Actinomycetota</taxon>
        <taxon>Actinomycetes</taxon>
        <taxon>Mycobacteriales</taxon>
        <taxon>Nocardiaceae</taxon>
        <taxon>Nocardia</taxon>
    </lineage>
</organism>
<gene>
    <name evidence="2" type="ORF">EBN03_27435</name>
</gene>
<feature type="transmembrane region" description="Helical" evidence="1">
    <location>
        <begin position="314"/>
        <end position="336"/>
    </location>
</feature>
<dbReference type="AlphaFoldDB" id="A0A3M2KVY3"/>
<feature type="transmembrane region" description="Helical" evidence="1">
    <location>
        <begin position="348"/>
        <end position="369"/>
    </location>
</feature>
<keyword evidence="1" id="KW-0812">Transmembrane</keyword>
<feature type="transmembrane region" description="Helical" evidence="1">
    <location>
        <begin position="287"/>
        <end position="307"/>
    </location>
</feature>
<keyword evidence="1" id="KW-0472">Membrane</keyword>
<feature type="transmembrane region" description="Helical" evidence="1">
    <location>
        <begin position="82"/>
        <end position="104"/>
    </location>
</feature>
<evidence type="ECO:0000313" key="3">
    <source>
        <dbReference type="Proteomes" id="UP000279275"/>
    </source>
</evidence>